<accession>A0ABD6MX25</accession>
<evidence type="ECO:0000313" key="1">
    <source>
        <dbReference type="EMBL" id="NWL44695.1"/>
    </source>
</evidence>
<reference evidence="1 2" key="1">
    <citation type="submission" date="2018-06" db="EMBL/GenBank/DDBJ databases">
        <title>Bacteria isolated from soil of Wuhan.</title>
        <authorList>
            <person name="Xiang W."/>
            <person name="Huang C."/>
        </authorList>
    </citation>
    <scope>NUCLEOTIDE SEQUENCE [LARGE SCALE GENOMIC DNA]</scope>
    <source>
        <strain evidence="2">xwS4</strain>
    </source>
</reference>
<protein>
    <recommendedName>
        <fullName evidence="3">Integrase</fullName>
    </recommendedName>
</protein>
<name>A0ABD6MX25_9PSED</name>
<comment type="caution">
    <text evidence="1">The sequence shown here is derived from an EMBL/GenBank/DDBJ whole genome shotgun (WGS) entry which is preliminary data.</text>
</comment>
<dbReference type="AlphaFoldDB" id="A0ABD6MX25"/>
<organism evidence="1 2">
    <name type="scientific">Pseudomonas hunanensis</name>
    <dbReference type="NCBI Taxonomy" id="1247546"/>
    <lineage>
        <taxon>Bacteria</taxon>
        <taxon>Pseudomonadati</taxon>
        <taxon>Pseudomonadota</taxon>
        <taxon>Gammaproteobacteria</taxon>
        <taxon>Pseudomonadales</taxon>
        <taxon>Pseudomonadaceae</taxon>
        <taxon>Pseudomonas</taxon>
    </lineage>
</organism>
<evidence type="ECO:0000313" key="2">
    <source>
        <dbReference type="Proteomes" id="UP000704738"/>
    </source>
</evidence>
<dbReference type="Proteomes" id="UP000704738">
    <property type="component" value="Unassembled WGS sequence"/>
</dbReference>
<sequence>MNAASESALRPSAVDRQSLRLLAKRLKHHGSIRVRTTDSTDPRRLLAGRYPQGLISEAEMQALMAVWH</sequence>
<gene>
    <name evidence="1" type="ORF">DM819_02160</name>
</gene>
<evidence type="ECO:0008006" key="3">
    <source>
        <dbReference type="Google" id="ProtNLM"/>
    </source>
</evidence>
<dbReference type="RefSeq" id="WP_033726529.1">
    <property type="nucleotide sequence ID" value="NZ_PISL01000020.1"/>
</dbReference>
<proteinExistence type="predicted"/>
<dbReference type="EMBL" id="QJRE01000086">
    <property type="protein sequence ID" value="NWL44695.1"/>
    <property type="molecule type" value="Genomic_DNA"/>
</dbReference>